<dbReference type="Proteomes" id="UP000596660">
    <property type="component" value="Unplaced"/>
</dbReference>
<dbReference type="PANTHER" id="PTHR43139">
    <property type="entry name" value="SI:DKEY-122A22.2"/>
    <property type="match status" value="1"/>
</dbReference>
<reference evidence="1" key="2">
    <citation type="submission" date="2021-03" db="UniProtKB">
        <authorList>
            <consortium name="EnsemblPlants"/>
        </authorList>
    </citation>
    <scope>IDENTIFICATION</scope>
</reference>
<proteinExistence type="predicted"/>
<accession>A0A803LDQ3</accession>
<dbReference type="AlphaFoldDB" id="A0A803LDQ3"/>
<protein>
    <submittedName>
        <fullName evidence="1">Uncharacterized protein</fullName>
    </submittedName>
</protein>
<dbReference type="Gramene" id="AUR62011309-RA">
    <property type="protein sequence ID" value="AUR62011309-RA:cds"/>
    <property type="gene ID" value="AUR62011309"/>
</dbReference>
<dbReference type="InterPro" id="IPR052370">
    <property type="entry name" value="Meta-cleavage_hydrolase"/>
</dbReference>
<dbReference type="PANTHER" id="PTHR43139:SF61">
    <property type="entry name" value="ALPHA_BETA-HYDROLASES SUPERFAMILY PROTEIN"/>
    <property type="match status" value="1"/>
</dbReference>
<evidence type="ECO:0000313" key="1">
    <source>
        <dbReference type="EnsemblPlants" id="AUR62011309-RA:cds"/>
    </source>
</evidence>
<dbReference type="EnsemblPlants" id="AUR62011309-RA">
    <property type="protein sequence ID" value="AUR62011309-RA:cds"/>
    <property type="gene ID" value="AUR62011309"/>
</dbReference>
<reference evidence="1" key="1">
    <citation type="journal article" date="2017" name="Nature">
        <title>The genome of Chenopodium quinoa.</title>
        <authorList>
            <person name="Jarvis D.E."/>
            <person name="Ho Y.S."/>
            <person name="Lightfoot D.J."/>
            <person name="Schmoeckel S.M."/>
            <person name="Li B."/>
            <person name="Borm T.J.A."/>
            <person name="Ohyanagi H."/>
            <person name="Mineta K."/>
            <person name="Michell C.T."/>
            <person name="Saber N."/>
            <person name="Kharbatia N.M."/>
            <person name="Rupper R.R."/>
            <person name="Sharp A.R."/>
            <person name="Dally N."/>
            <person name="Boughton B.A."/>
            <person name="Woo Y.H."/>
            <person name="Gao G."/>
            <person name="Schijlen E.G.W.M."/>
            <person name="Guo X."/>
            <person name="Momin A.A."/>
            <person name="Negrao S."/>
            <person name="Al-Babili S."/>
            <person name="Gehring C."/>
            <person name="Roessner U."/>
            <person name="Jung C."/>
            <person name="Murphy K."/>
            <person name="Arold S.T."/>
            <person name="Gojobori T."/>
            <person name="van der Linden C.G."/>
            <person name="van Loo E.N."/>
            <person name="Jellen E.N."/>
            <person name="Maughan P.J."/>
            <person name="Tester M."/>
        </authorList>
    </citation>
    <scope>NUCLEOTIDE SEQUENCE [LARGE SCALE GENOMIC DNA]</scope>
    <source>
        <strain evidence="1">cv. PI 614886</strain>
    </source>
</reference>
<sequence length="86" mass="9882">MVGLLHAFQMAEHHPDLVYSIVASGTVSALSESLSRKCLEEIGDRSWSKFLVPQSTEDVKVLLDIVSYRFPRMPKFCYKHWLEVLD</sequence>
<keyword evidence="2" id="KW-1185">Reference proteome</keyword>
<evidence type="ECO:0000313" key="2">
    <source>
        <dbReference type="Proteomes" id="UP000596660"/>
    </source>
</evidence>
<organism evidence="1 2">
    <name type="scientific">Chenopodium quinoa</name>
    <name type="common">Quinoa</name>
    <dbReference type="NCBI Taxonomy" id="63459"/>
    <lineage>
        <taxon>Eukaryota</taxon>
        <taxon>Viridiplantae</taxon>
        <taxon>Streptophyta</taxon>
        <taxon>Embryophyta</taxon>
        <taxon>Tracheophyta</taxon>
        <taxon>Spermatophyta</taxon>
        <taxon>Magnoliopsida</taxon>
        <taxon>eudicotyledons</taxon>
        <taxon>Gunneridae</taxon>
        <taxon>Pentapetalae</taxon>
        <taxon>Caryophyllales</taxon>
        <taxon>Chenopodiaceae</taxon>
        <taxon>Chenopodioideae</taxon>
        <taxon>Atripliceae</taxon>
        <taxon>Chenopodium</taxon>
    </lineage>
</organism>
<name>A0A803LDQ3_CHEQI</name>